<organism evidence="3 4">
    <name type="scientific">Paralvinella palmiformis</name>
    <dbReference type="NCBI Taxonomy" id="53620"/>
    <lineage>
        <taxon>Eukaryota</taxon>
        <taxon>Metazoa</taxon>
        <taxon>Spiralia</taxon>
        <taxon>Lophotrochozoa</taxon>
        <taxon>Annelida</taxon>
        <taxon>Polychaeta</taxon>
        <taxon>Sedentaria</taxon>
        <taxon>Canalipalpata</taxon>
        <taxon>Terebellida</taxon>
        <taxon>Terebelliformia</taxon>
        <taxon>Alvinellidae</taxon>
        <taxon>Paralvinella</taxon>
    </lineage>
</organism>
<gene>
    <name evidence="3" type="ORF">LSH36_216g07084</name>
</gene>
<keyword evidence="1" id="KW-0732">Signal</keyword>
<evidence type="ECO:0000313" key="3">
    <source>
        <dbReference type="EMBL" id="KAK2156344.1"/>
    </source>
</evidence>
<dbReference type="PANTHER" id="PTHR10334">
    <property type="entry name" value="CYSTEINE-RICH SECRETORY PROTEIN-RELATED"/>
    <property type="match status" value="1"/>
</dbReference>
<dbReference type="InterPro" id="IPR001283">
    <property type="entry name" value="CRISP-related"/>
</dbReference>
<dbReference type="SMART" id="SM00198">
    <property type="entry name" value="SCP"/>
    <property type="match status" value="1"/>
</dbReference>
<feature type="domain" description="EGF-like" evidence="2">
    <location>
        <begin position="258"/>
        <end position="269"/>
    </location>
</feature>
<name>A0AAD9JNK4_9ANNE</name>
<comment type="caution">
    <text evidence="3">The sequence shown here is derived from an EMBL/GenBank/DDBJ whole genome shotgun (WGS) entry which is preliminary data.</text>
</comment>
<dbReference type="InterPro" id="IPR035940">
    <property type="entry name" value="CAP_sf"/>
</dbReference>
<feature type="signal peptide" evidence="1">
    <location>
        <begin position="1"/>
        <end position="21"/>
    </location>
</feature>
<dbReference type="Proteomes" id="UP001208570">
    <property type="component" value="Unassembled WGS sequence"/>
</dbReference>
<keyword evidence="4" id="KW-1185">Reference proteome</keyword>
<evidence type="ECO:0000256" key="1">
    <source>
        <dbReference type="SAM" id="SignalP"/>
    </source>
</evidence>
<feature type="chain" id="PRO_5041929971" description="EGF-like domain-containing protein" evidence="1">
    <location>
        <begin position="22"/>
        <end position="305"/>
    </location>
</feature>
<sequence length="305" mass="34406">MEHHLVYCLIILLSLFFIVRCYEDDDVEVTSNSLDVPVVDDLQIMLEDYRKRGISGSRLTYEERIQFLNAHNDFRRNVDPSASNMQFMVWNEELAVMAQQWADKCVWKHGNPQHNPQPFSYIGQNIHATTASSVTGRSVTTSWHNEIKHYTYQTNSCAENKVCGHYKQVVWAKSSNLGCAIANCPQLTGTKMKNAKFTVCNYGPGGNYVGEQPYWEGRACSSCPSELRCGSDMCVQRPKCGPKTCANGGSLNMGTCECRCPTNYDGATCTMRSTGNNRGKRQGQETRLLYAIIRGLYNTLQRENN</sequence>
<evidence type="ECO:0000313" key="4">
    <source>
        <dbReference type="Proteomes" id="UP001208570"/>
    </source>
</evidence>
<dbReference type="InterPro" id="IPR002413">
    <property type="entry name" value="V5_allergen-like"/>
</dbReference>
<protein>
    <recommendedName>
        <fullName evidence="2">EGF-like domain-containing protein</fullName>
    </recommendedName>
</protein>
<evidence type="ECO:0000259" key="2">
    <source>
        <dbReference type="PROSITE" id="PS00022"/>
    </source>
</evidence>
<dbReference type="InterPro" id="IPR000742">
    <property type="entry name" value="EGF"/>
</dbReference>
<dbReference type="Gene3D" id="3.40.33.10">
    <property type="entry name" value="CAP"/>
    <property type="match status" value="1"/>
</dbReference>
<proteinExistence type="predicted"/>
<dbReference type="PRINTS" id="PR00838">
    <property type="entry name" value="V5ALLERGEN"/>
</dbReference>
<dbReference type="PRINTS" id="PR00837">
    <property type="entry name" value="V5TPXLIKE"/>
</dbReference>
<dbReference type="Pfam" id="PF00188">
    <property type="entry name" value="CAP"/>
    <property type="match status" value="1"/>
</dbReference>
<dbReference type="SUPFAM" id="SSF55797">
    <property type="entry name" value="PR-1-like"/>
    <property type="match status" value="1"/>
</dbReference>
<reference evidence="3" key="1">
    <citation type="journal article" date="2023" name="Mol. Biol. Evol.">
        <title>Third-Generation Sequencing Reveals the Adaptive Role of the Epigenome in Three Deep-Sea Polychaetes.</title>
        <authorList>
            <person name="Perez M."/>
            <person name="Aroh O."/>
            <person name="Sun Y."/>
            <person name="Lan Y."/>
            <person name="Juniper S.K."/>
            <person name="Young C.R."/>
            <person name="Angers B."/>
            <person name="Qian P.Y."/>
        </authorList>
    </citation>
    <scope>NUCLEOTIDE SEQUENCE</scope>
    <source>
        <strain evidence="3">P08H-3</strain>
    </source>
</reference>
<accession>A0AAD9JNK4</accession>
<dbReference type="AlphaFoldDB" id="A0AAD9JNK4"/>
<dbReference type="EMBL" id="JAODUP010000216">
    <property type="protein sequence ID" value="KAK2156344.1"/>
    <property type="molecule type" value="Genomic_DNA"/>
</dbReference>
<dbReference type="PROSITE" id="PS00022">
    <property type="entry name" value="EGF_1"/>
    <property type="match status" value="1"/>
</dbReference>
<dbReference type="InterPro" id="IPR014044">
    <property type="entry name" value="CAP_dom"/>
</dbReference>